<dbReference type="NCBIfam" id="TIGR02250">
    <property type="entry name" value="FCP1_euk"/>
    <property type="match status" value="1"/>
</dbReference>
<proteinExistence type="predicted"/>
<comment type="subcellular location">
    <subcellularLocation>
        <location evidence="1 6">Nucleus</location>
    </subcellularLocation>
</comment>
<dbReference type="InterPro" id="IPR036412">
    <property type="entry name" value="HAD-like_sf"/>
</dbReference>
<keyword evidence="10" id="KW-1185">Reference proteome</keyword>
<dbReference type="EMBL" id="JBJKBG010000004">
    <property type="protein sequence ID" value="KAL3743778.1"/>
    <property type="molecule type" value="Genomic_DNA"/>
</dbReference>
<evidence type="ECO:0000313" key="9">
    <source>
        <dbReference type="EMBL" id="KAL3743778.1"/>
    </source>
</evidence>
<dbReference type="InterPro" id="IPR039189">
    <property type="entry name" value="Fcp1"/>
</dbReference>
<dbReference type="Proteomes" id="UP001634007">
    <property type="component" value="Unassembled WGS sequence"/>
</dbReference>
<dbReference type="Pfam" id="PF03031">
    <property type="entry name" value="NIF"/>
    <property type="match status" value="1"/>
</dbReference>
<comment type="function">
    <text evidence="6">This promotes the activity of RNA polymerase II.</text>
</comment>
<keyword evidence="3 6" id="KW-0539">Nucleus</keyword>
<comment type="catalytic activity">
    <reaction evidence="4 6">
        <text>O-phospho-L-seryl-[protein] + H2O = L-seryl-[protein] + phosphate</text>
        <dbReference type="Rhea" id="RHEA:20629"/>
        <dbReference type="Rhea" id="RHEA-COMP:9863"/>
        <dbReference type="Rhea" id="RHEA-COMP:11604"/>
        <dbReference type="ChEBI" id="CHEBI:15377"/>
        <dbReference type="ChEBI" id="CHEBI:29999"/>
        <dbReference type="ChEBI" id="CHEBI:43474"/>
        <dbReference type="ChEBI" id="CHEBI:83421"/>
        <dbReference type="EC" id="3.1.3.16"/>
    </reaction>
</comment>
<dbReference type="AlphaFoldDB" id="A0ABD3KWH6"/>
<dbReference type="GO" id="GO:0005634">
    <property type="term" value="C:nucleus"/>
    <property type="evidence" value="ECO:0007669"/>
    <property type="project" value="UniProtKB-SubCell"/>
</dbReference>
<evidence type="ECO:0000256" key="2">
    <source>
        <dbReference type="ARBA" id="ARBA00022801"/>
    </source>
</evidence>
<accession>A0ABD3KWH6</accession>
<keyword evidence="2 6" id="KW-0378">Hydrolase</keyword>
<dbReference type="EC" id="3.1.3.16" evidence="6"/>
<dbReference type="GO" id="GO:0008420">
    <property type="term" value="F:RNA polymerase II CTD heptapeptide repeat phosphatase activity"/>
    <property type="evidence" value="ECO:0007669"/>
    <property type="project" value="UniProtKB-UniRule"/>
</dbReference>
<gene>
    <name evidence="9" type="ORF">ACJRO7_018964</name>
</gene>
<protein>
    <recommendedName>
        <fullName evidence="6">RNA polymerase II C-terminal domain phosphatase-like</fullName>
        <ecNumber evidence="6">3.1.3.16</ecNumber>
    </recommendedName>
</protein>
<dbReference type="SUPFAM" id="SSF56784">
    <property type="entry name" value="HAD-like"/>
    <property type="match status" value="1"/>
</dbReference>
<evidence type="ECO:0000256" key="4">
    <source>
        <dbReference type="ARBA" id="ARBA00047761"/>
    </source>
</evidence>
<feature type="compositionally biased region" description="Polar residues" evidence="7">
    <location>
        <begin position="19"/>
        <end position="30"/>
    </location>
</feature>
<dbReference type="PANTHER" id="PTHR23081:SF36">
    <property type="entry name" value="RNA POLYMERASE II SUBUNIT A C-TERMINAL DOMAIN PHOSPHATASE"/>
    <property type="match status" value="1"/>
</dbReference>
<feature type="domain" description="FCP1 homology" evidence="8">
    <location>
        <begin position="79"/>
        <end position="237"/>
    </location>
</feature>
<dbReference type="CDD" id="cd07521">
    <property type="entry name" value="HAD_FCP1-like"/>
    <property type="match status" value="1"/>
</dbReference>
<reference evidence="9 10" key="1">
    <citation type="submission" date="2024-11" db="EMBL/GenBank/DDBJ databases">
        <title>Chromosome-level genome assembly of Eucalyptus globulus Labill. provides insights into its genome evolution.</title>
        <authorList>
            <person name="Li X."/>
        </authorList>
    </citation>
    <scope>NUCLEOTIDE SEQUENCE [LARGE SCALE GENOMIC DNA]</scope>
    <source>
        <strain evidence="9">CL2024</strain>
        <tissue evidence="9">Fresh tender leaves</tissue>
    </source>
</reference>
<dbReference type="SMART" id="SM00577">
    <property type="entry name" value="CPDc"/>
    <property type="match status" value="1"/>
</dbReference>
<name>A0ABD3KWH6_EUCGL</name>
<evidence type="ECO:0000256" key="6">
    <source>
        <dbReference type="RuleBase" id="RU366066"/>
    </source>
</evidence>
<evidence type="ECO:0000259" key="8">
    <source>
        <dbReference type="PROSITE" id="PS50969"/>
    </source>
</evidence>
<evidence type="ECO:0000256" key="5">
    <source>
        <dbReference type="ARBA" id="ARBA00048336"/>
    </source>
</evidence>
<evidence type="ECO:0000313" key="10">
    <source>
        <dbReference type="Proteomes" id="UP001634007"/>
    </source>
</evidence>
<evidence type="ECO:0000256" key="3">
    <source>
        <dbReference type="ARBA" id="ARBA00023242"/>
    </source>
</evidence>
<evidence type="ECO:0000256" key="1">
    <source>
        <dbReference type="ARBA" id="ARBA00004123"/>
    </source>
</evidence>
<comment type="catalytic activity">
    <reaction evidence="5 6">
        <text>O-phospho-L-threonyl-[protein] + H2O = L-threonyl-[protein] + phosphate</text>
        <dbReference type="Rhea" id="RHEA:47004"/>
        <dbReference type="Rhea" id="RHEA-COMP:11060"/>
        <dbReference type="Rhea" id="RHEA-COMP:11605"/>
        <dbReference type="ChEBI" id="CHEBI:15377"/>
        <dbReference type="ChEBI" id="CHEBI:30013"/>
        <dbReference type="ChEBI" id="CHEBI:43474"/>
        <dbReference type="ChEBI" id="CHEBI:61977"/>
        <dbReference type="EC" id="3.1.3.16"/>
    </reaction>
</comment>
<evidence type="ECO:0000256" key="7">
    <source>
        <dbReference type="SAM" id="MobiDB-lite"/>
    </source>
</evidence>
<feature type="region of interest" description="Disordered" evidence="7">
    <location>
        <begin position="1"/>
        <end position="30"/>
    </location>
</feature>
<dbReference type="InterPro" id="IPR011947">
    <property type="entry name" value="FCP1_euk"/>
</dbReference>
<dbReference type="Gene3D" id="3.40.50.1000">
    <property type="entry name" value="HAD superfamily/HAD-like"/>
    <property type="match status" value="1"/>
</dbReference>
<dbReference type="PROSITE" id="PS50969">
    <property type="entry name" value="FCP1"/>
    <property type="match status" value="1"/>
</dbReference>
<dbReference type="InterPro" id="IPR023214">
    <property type="entry name" value="HAD_sf"/>
</dbReference>
<sequence>MGSKRIRVSRDREDPQKDPFSTSRSSPETTCSHPGCFYGMCMCCGELLEEDYDVTFGYGLRLSTNEIARLWNQNTKNLLRNQKLYLILDLDHTLLNSTPLTNITPEEEHVRGRRDVYEGSLFVLEHMHTMTKLRPFVRTFLKKDSEMFEMYIHTMGDRLYAHEMAKLLDPNREYFGSTTHQKGLDVVLGQESCVLILDDTEKAWTKHKDNLILIDRYHFFASSCRQFGLLCKSLFQFEIDESEGDGTLATVIGELEDKLAGRNVTRVLKTLRMEVLGGCKIVFSHISPPPTISICGRWRSSWEAHAQWTSTIR</sequence>
<feature type="compositionally biased region" description="Basic and acidic residues" evidence="7">
    <location>
        <begin position="8"/>
        <end position="17"/>
    </location>
</feature>
<organism evidence="9 10">
    <name type="scientific">Eucalyptus globulus</name>
    <name type="common">Tasmanian blue gum</name>
    <dbReference type="NCBI Taxonomy" id="34317"/>
    <lineage>
        <taxon>Eukaryota</taxon>
        <taxon>Viridiplantae</taxon>
        <taxon>Streptophyta</taxon>
        <taxon>Embryophyta</taxon>
        <taxon>Tracheophyta</taxon>
        <taxon>Spermatophyta</taxon>
        <taxon>Magnoliopsida</taxon>
        <taxon>eudicotyledons</taxon>
        <taxon>Gunneridae</taxon>
        <taxon>Pentapetalae</taxon>
        <taxon>rosids</taxon>
        <taxon>malvids</taxon>
        <taxon>Myrtales</taxon>
        <taxon>Myrtaceae</taxon>
        <taxon>Myrtoideae</taxon>
        <taxon>Eucalypteae</taxon>
        <taxon>Eucalyptus</taxon>
    </lineage>
</organism>
<dbReference type="PANTHER" id="PTHR23081">
    <property type="entry name" value="RNA POLYMERASE II CTD PHOSPHATASE"/>
    <property type="match status" value="1"/>
</dbReference>
<dbReference type="InterPro" id="IPR004274">
    <property type="entry name" value="FCP1_dom"/>
</dbReference>
<comment type="caution">
    <text evidence="9">The sequence shown here is derived from an EMBL/GenBank/DDBJ whole genome shotgun (WGS) entry which is preliminary data.</text>
</comment>